<reference evidence="12 13" key="1">
    <citation type="submission" date="2023-10" db="EMBL/GenBank/DDBJ databases">
        <title>Draft Genome Sequence of Candida saopaulonensis from a very Premature Infant with Sepsis.</title>
        <authorList>
            <person name="Ning Y."/>
            <person name="Dai R."/>
            <person name="Xiao M."/>
            <person name="Xu Y."/>
            <person name="Yan Q."/>
            <person name="Zhang L."/>
        </authorList>
    </citation>
    <scope>NUCLEOTIDE SEQUENCE [LARGE SCALE GENOMIC DNA]</scope>
    <source>
        <strain evidence="12 13">19XY460</strain>
    </source>
</reference>
<dbReference type="RefSeq" id="XP_062878643.1">
    <property type="nucleotide sequence ID" value="XM_063022573.1"/>
</dbReference>
<keyword evidence="8" id="KW-0496">Mitochondrion</keyword>
<sequence length="310" mass="34452">MSTWESRRAEFVLGLAAGVVTTTVAHPLDLLKVRLQLLQLPTLHAFGQLRRVVAGIQSDARASYAHLNKTQPKPVYYLQQWYRGVGPNLIGNAAAWSIYFTLYAEYKELLSGPLGGVNGDGSTSYFGASALAGMTTSVLTNPIWVLKTRILGSSRGPLGSYKSMADGIRRILLEEGLATFWRGTVPSFFMVIQASVQFSLYDQLKDWSVALAPEKLDPSQLSLWQYIWASVVSKTVSMCLLYPTQVVRSRLQAQTDRKEAQTIGEVCRLLWSNEGRFRGFYRGMGANMLRVLPSTCITFVTYETVKNSLS</sequence>
<evidence type="ECO:0000313" key="12">
    <source>
        <dbReference type="EMBL" id="WPK26262.1"/>
    </source>
</evidence>
<keyword evidence="9 10" id="KW-0472">Membrane</keyword>
<evidence type="ECO:0000256" key="8">
    <source>
        <dbReference type="ARBA" id="ARBA00023128"/>
    </source>
</evidence>
<keyword evidence="6" id="KW-0999">Mitochondrion inner membrane</keyword>
<dbReference type="InterPro" id="IPR002067">
    <property type="entry name" value="MCP"/>
</dbReference>
<dbReference type="GeneID" id="88174674"/>
<dbReference type="GO" id="GO:0015215">
    <property type="term" value="F:nucleotide transmembrane transporter activity"/>
    <property type="evidence" value="ECO:0007669"/>
    <property type="project" value="UniProtKB-ARBA"/>
</dbReference>
<dbReference type="PRINTS" id="PR00926">
    <property type="entry name" value="MITOCARRIER"/>
</dbReference>
<feature type="repeat" description="Solcar" evidence="10">
    <location>
        <begin position="5"/>
        <end position="109"/>
    </location>
</feature>
<evidence type="ECO:0000256" key="3">
    <source>
        <dbReference type="ARBA" id="ARBA00022448"/>
    </source>
</evidence>
<dbReference type="InterPro" id="IPR023395">
    <property type="entry name" value="MCP_dom_sf"/>
</dbReference>
<evidence type="ECO:0000256" key="2">
    <source>
        <dbReference type="ARBA" id="ARBA00006375"/>
    </source>
</evidence>
<keyword evidence="5" id="KW-0677">Repeat</keyword>
<dbReference type="GO" id="GO:0005743">
    <property type="term" value="C:mitochondrial inner membrane"/>
    <property type="evidence" value="ECO:0007669"/>
    <property type="project" value="UniProtKB-SubCell"/>
</dbReference>
<proteinExistence type="inferred from homology"/>
<dbReference type="SUPFAM" id="SSF103506">
    <property type="entry name" value="Mitochondrial carrier"/>
    <property type="match status" value="1"/>
</dbReference>
<evidence type="ECO:0000256" key="4">
    <source>
        <dbReference type="ARBA" id="ARBA00022692"/>
    </source>
</evidence>
<dbReference type="KEGG" id="asau:88174674"/>
<comment type="similarity">
    <text evidence="2 11">Belongs to the mitochondrial carrier (TC 2.A.29) family.</text>
</comment>
<keyword evidence="4 10" id="KW-0812">Transmembrane</keyword>
<accession>A0AAX4HEF7</accession>
<dbReference type="EMBL" id="CP138897">
    <property type="protein sequence ID" value="WPK26262.1"/>
    <property type="molecule type" value="Genomic_DNA"/>
</dbReference>
<evidence type="ECO:0000256" key="1">
    <source>
        <dbReference type="ARBA" id="ARBA00004448"/>
    </source>
</evidence>
<name>A0AAX4HEF7_9ASCO</name>
<organism evidence="12 13">
    <name type="scientific">Australozyma saopauloensis</name>
    <dbReference type="NCBI Taxonomy" id="291208"/>
    <lineage>
        <taxon>Eukaryota</taxon>
        <taxon>Fungi</taxon>
        <taxon>Dikarya</taxon>
        <taxon>Ascomycota</taxon>
        <taxon>Saccharomycotina</taxon>
        <taxon>Pichiomycetes</taxon>
        <taxon>Metschnikowiaceae</taxon>
        <taxon>Australozyma</taxon>
    </lineage>
</organism>
<keyword evidence="13" id="KW-1185">Reference proteome</keyword>
<dbReference type="Proteomes" id="UP001338582">
    <property type="component" value="Chromosome 4"/>
</dbReference>
<evidence type="ECO:0008006" key="14">
    <source>
        <dbReference type="Google" id="ProtNLM"/>
    </source>
</evidence>
<dbReference type="Pfam" id="PF00153">
    <property type="entry name" value="Mito_carr"/>
    <property type="match status" value="3"/>
</dbReference>
<evidence type="ECO:0000256" key="11">
    <source>
        <dbReference type="RuleBase" id="RU000488"/>
    </source>
</evidence>
<evidence type="ECO:0000256" key="6">
    <source>
        <dbReference type="ARBA" id="ARBA00022792"/>
    </source>
</evidence>
<evidence type="ECO:0000256" key="10">
    <source>
        <dbReference type="PROSITE-ProRule" id="PRU00282"/>
    </source>
</evidence>
<dbReference type="InterPro" id="IPR018108">
    <property type="entry name" value="MCP_transmembrane"/>
</dbReference>
<feature type="repeat" description="Solcar" evidence="10">
    <location>
        <begin position="221"/>
        <end position="308"/>
    </location>
</feature>
<dbReference type="AlphaFoldDB" id="A0AAX4HEF7"/>
<dbReference type="InterPro" id="IPR044712">
    <property type="entry name" value="SLC25A32-like"/>
</dbReference>
<dbReference type="PROSITE" id="PS50920">
    <property type="entry name" value="SOLCAR"/>
    <property type="match status" value="3"/>
</dbReference>
<comment type="subcellular location">
    <subcellularLocation>
        <location evidence="1">Mitochondrion inner membrane</location>
        <topology evidence="1">Multi-pass membrane protein</topology>
    </subcellularLocation>
</comment>
<dbReference type="PANTHER" id="PTHR45683">
    <property type="entry name" value="MITOCHONDRIAL NICOTINAMIDE ADENINE DINUCLEOTIDE TRANSPORTER 1-RELATED-RELATED"/>
    <property type="match status" value="1"/>
</dbReference>
<feature type="repeat" description="Solcar" evidence="10">
    <location>
        <begin position="120"/>
        <end position="207"/>
    </location>
</feature>
<keyword evidence="3 11" id="KW-0813">Transport</keyword>
<evidence type="ECO:0000256" key="7">
    <source>
        <dbReference type="ARBA" id="ARBA00022989"/>
    </source>
</evidence>
<protein>
    <recommendedName>
        <fullName evidence="14">Mitochondrial carrier</fullName>
    </recommendedName>
</protein>
<evidence type="ECO:0000313" key="13">
    <source>
        <dbReference type="Proteomes" id="UP001338582"/>
    </source>
</evidence>
<evidence type="ECO:0000256" key="9">
    <source>
        <dbReference type="ARBA" id="ARBA00023136"/>
    </source>
</evidence>
<keyword evidence="7" id="KW-1133">Transmembrane helix</keyword>
<dbReference type="Gene3D" id="1.50.40.10">
    <property type="entry name" value="Mitochondrial carrier domain"/>
    <property type="match status" value="1"/>
</dbReference>
<gene>
    <name evidence="12" type="ORF">PUMCH_003611</name>
</gene>
<evidence type="ECO:0000256" key="5">
    <source>
        <dbReference type="ARBA" id="ARBA00022737"/>
    </source>
</evidence>